<dbReference type="PROSITE" id="PS50005">
    <property type="entry name" value="TPR"/>
    <property type="match status" value="2"/>
</dbReference>
<dbReference type="InterPro" id="IPR019734">
    <property type="entry name" value="TPR_rpt"/>
</dbReference>
<dbReference type="SUPFAM" id="SSF48452">
    <property type="entry name" value="TPR-like"/>
    <property type="match status" value="1"/>
</dbReference>
<evidence type="ECO:0000256" key="1">
    <source>
        <dbReference type="PROSITE-ProRule" id="PRU00339"/>
    </source>
</evidence>
<sequence>MTENQEHQPESERTEPSIAQPTNAGTDLTEIDDPLSQCEAVILTPEERKVLIETALEHKTTGNTHFKNKDYASALSSYQEALAVCPEDSSAERAVFYANIAACYIHMEDYKKAVENCSEALKCTPNYSKALLRRASANSRIGSWSSLTDSLADYKKILELEPGNKEALAATRTLPGRIEVQQEKEKNEMMGKLKDLGNSFLGNFGLSLDSFQMNQDPKSGGYSINMKK</sequence>
<name>A0A507DYX0_9FUNG</name>
<dbReference type="PANTHER" id="PTHR46014">
    <property type="entry name" value="TETRATRICOPEPTIDE REPEAT PROTEIN 1"/>
    <property type="match status" value="1"/>
</dbReference>
<feature type="compositionally biased region" description="Polar residues" evidence="2">
    <location>
        <begin position="17"/>
        <end position="26"/>
    </location>
</feature>
<evidence type="ECO:0000313" key="3">
    <source>
        <dbReference type="EMBL" id="TPX56158.1"/>
    </source>
</evidence>
<dbReference type="AlphaFoldDB" id="A0A507DYX0"/>
<feature type="repeat" description="TPR" evidence="1">
    <location>
        <begin position="94"/>
        <end position="127"/>
    </location>
</feature>
<keyword evidence="4" id="KW-1185">Reference proteome</keyword>
<dbReference type="InterPro" id="IPR011990">
    <property type="entry name" value="TPR-like_helical_dom_sf"/>
</dbReference>
<proteinExistence type="predicted"/>
<evidence type="ECO:0000256" key="2">
    <source>
        <dbReference type="SAM" id="MobiDB-lite"/>
    </source>
</evidence>
<dbReference type="PANTHER" id="PTHR46014:SF1">
    <property type="entry name" value="TETRATRICOPEPTIDE REPEAT PROTEIN 1"/>
    <property type="match status" value="1"/>
</dbReference>
<gene>
    <name evidence="3" type="ORF">PhCBS80983_g04746</name>
</gene>
<accession>A0A507DYX0</accession>
<dbReference type="STRING" id="109895.A0A507DYX0"/>
<dbReference type="Gene3D" id="1.25.40.10">
    <property type="entry name" value="Tetratricopeptide repeat domain"/>
    <property type="match status" value="1"/>
</dbReference>
<feature type="region of interest" description="Disordered" evidence="2">
    <location>
        <begin position="1"/>
        <end position="27"/>
    </location>
</feature>
<keyword evidence="1" id="KW-0802">TPR repeat</keyword>
<organism evidence="3 4">
    <name type="scientific">Powellomyces hirtus</name>
    <dbReference type="NCBI Taxonomy" id="109895"/>
    <lineage>
        <taxon>Eukaryota</taxon>
        <taxon>Fungi</taxon>
        <taxon>Fungi incertae sedis</taxon>
        <taxon>Chytridiomycota</taxon>
        <taxon>Chytridiomycota incertae sedis</taxon>
        <taxon>Chytridiomycetes</taxon>
        <taxon>Spizellomycetales</taxon>
        <taxon>Powellomycetaceae</taxon>
        <taxon>Powellomyces</taxon>
    </lineage>
</organism>
<dbReference type="InterPro" id="IPR052769">
    <property type="entry name" value="TPR_domain_protein"/>
</dbReference>
<reference evidence="3 4" key="1">
    <citation type="journal article" date="2019" name="Sci. Rep.">
        <title>Comparative genomics of chytrid fungi reveal insights into the obligate biotrophic and pathogenic lifestyle of Synchytrium endobioticum.</title>
        <authorList>
            <person name="van de Vossenberg B.T.L.H."/>
            <person name="Warris S."/>
            <person name="Nguyen H.D.T."/>
            <person name="van Gent-Pelzer M.P.E."/>
            <person name="Joly D.L."/>
            <person name="van de Geest H.C."/>
            <person name="Bonants P.J.M."/>
            <person name="Smith D.S."/>
            <person name="Levesque C.A."/>
            <person name="van der Lee T.A.J."/>
        </authorList>
    </citation>
    <scope>NUCLEOTIDE SEQUENCE [LARGE SCALE GENOMIC DNA]</scope>
    <source>
        <strain evidence="3 4">CBS 809.83</strain>
    </source>
</reference>
<feature type="repeat" description="TPR" evidence="1">
    <location>
        <begin position="55"/>
        <end position="88"/>
    </location>
</feature>
<dbReference type="EMBL" id="QEAQ01000083">
    <property type="protein sequence ID" value="TPX56158.1"/>
    <property type="molecule type" value="Genomic_DNA"/>
</dbReference>
<protein>
    <submittedName>
        <fullName evidence="3">Uncharacterized protein</fullName>
    </submittedName>
</protein>
<dbReference type="Proteomes" id="UP000318582">
    <property type="component" value="Unassembled WGS sequence"/>
</dbReference>
<evidence type="ECO:0000313" key="4">
    <source>
        <dbReference type="Proteomes" id="UP000318582"/>
    </source>
</evidence>
<feature type="compositionally biased region" description="Basic and acidic residues" evidence="2">
    <location>
        <begin position="1"/>
        <end position="15"/>
    </location>
</feature>
<dbReference type="Pfam" id="PF13424">
    <property type="entry name" value="TPR_12"/>
    <property type="match status" value="1"/>
</dbReference>
<dbReference type="SMART" id="SM00028">
    <property type="entry name" value="TPR"/>
    <property type="match status" value="3"/>
</dbReference>
<comment type="caution">
    <text evidence="3">The sequence shown here is derived from an EMBL/GenBank/DDBJ whole genome shotgun (WGS) entry which is preliminary data.</text>
</comment>